<proteinExistence type="predicted"/>
<sequence>MGSTTSGAAYVGRVGALAVALGIGAALTTGTGVAWADDSDTSTSSSTSTSSGTSGTSGTSGASSPSAGAATDKSRKPGVVTKPRIPTTGKLSESLKQTAKAVEGAINEAHKQARQKAERAREHAEKRARERAEKRAAAEADTETDSKTGATGNLPAEAASKTTPATSKRQTATPVVKVPDAPNVPASVATVRARSTEVAKEIRSEVNTALSAFSAPTLTLPDLRQVTDLVAPRSTAPLLVKAQQPVRVSAPRPTITGLVRGLLTAAAGFTPRAASTPVAPTPSPAAWALLAFARREFERAFTPGASTALAAPAITTSAAVVNPLPSRLDSVPLGWVTGVSNPSGNWPQTNNTSGFDIWGTDLGIMWDGGEWNGRRFVHTAFGDTFSGPGMSGFWRSNVLLISTDRVLGDGLGLEQTGPAYQFIPASGRNLFGLFGGSEVTVIPTAGVQIDGTQYVNYMSVRSWDTPGRWTTNFSAISVYDPSTDTWVPAPSTIRSAGWFRSSTLYVPGSQNFQQAAYVLQPENQVGEDGIRYLYAFGTPSGRAGSAYLSRVPEDAVTDLSKYEYWDGNRWVVGNAAVAAPVIGDSTRSTGLFGFVVDWANDPNVLGGYLGGLVGAKTGGNVSELSVQYNEYLGKYVVLYGDGNNDIQMRVADRPEGPWSDPIELASSTDYPGLYAPMIHPWSGTGMLADDNGDPDLNNLYWNMSLWGDYNVVLMQTDLSGLKTVQV</sequence>
<dbReference type="RefSeq" id="WP_214396173.1">
    <property type="nucleotide sequence ID" value="NZ_JAHBOL010000048.1"/>
</dbReference>
<feature type="compositionally biased region" description="Low complexity" evidence="1">
    <location>
        <begin position="33"/>
        <end position="71"/>
    </location>
</feature>
<evidence type="ECO:0000313" key="4">
    <source>
        <dbReference type="Proteomes" id="UP000696413"/>
    </source>
</evidence>
<name>A0ABS6I040_MYCGD</name>
<feature type="region of interest" description="Disordered" evidence="1">
    <location>
        <begin position="33"/>
        <end position="179"/>
    </location>
</feature>
<dbReference type="Proteomes" id="UP000696413">
    <property type="component" value="Unassembled WGS sequence"/>
</dbReference>
<reference evidence="3 4" key="1">
    <citation type="submission" date="2021-05" db="EMBL/GenBank/DDBJ databases">
        <title>Draft Genome Sequences of Clinical Respiratory Isolates of Mycobacterium goodii Recovered in Ireland.</title>
        <authorList>
            <person name="Flanagan P.R."/>
            <person name="Mok S."/>
            <person name="Roycroft E."/>
            <person name="Rogers T.R."/>
            <person name="Fitzgibbon M."/>
        </authorList>
    </citation>
    <scope>NUCLEOTIDE SEQUENCE [LARGE SCALE GENOMIC DNA]</scope>
    <source>
        <strain evidence="3 4">14IE55</strain>
    </source>
</reference>
<evidence type="ECO:0000259" key="2">
    <source>
        <dbReference type="Pfam" id="PF13810"/>
    </source>
</evidence>
<organism evidence="3 4">
    <name type="scientific">Mycolicibacterium goodii</name>
    <name type="common">Mycobacterium goodii</name>
    <dbReference type="NCBI Taxonomy" id="134601"/>
    <lineage>
        <taxon>Bacteria</taxon>
        <taxon>Bacillati</taxon>
        <taxon>Actinomycetota</taxon>
        <taxon>Actinomycetes</taxon>
        <taxon>Mycobacteriales</taxon>
        <taxon>Mycobacteriaceae</taxon>
        <taxon>Mycolicibacterium</taxon>
    </lineage>
</organism>
<evidence type="ECO:0000256" key="1">
    <source>
        <dbReference type="SAM" id="MobiDB-lite"/>
    </source>
</evidence>
<accession>A0ABS6I040</accession>
<feature type="domain" description="DUF4185" evidence="2">
    <location>
        <begin position="350"/>
        <end position="584"/>
    </location>
</feature>
<dbReference type="Pfam" id="PF13810">
    <property type="entry name" value="DUF4185"/>
    <property type="match status" value="2"/>
</dbReference>
<evidence type="ECO:0000313" key="3">
    <source>
        <dbReference type="EMBL" id="MBU8827304.1"/>
    </source>
</evidence>
<gene>
    <name evidence="3" type="ORF">KL859_31090</name>
</gene>
<feature type="compositionally biased region" description="Polar residues" evidence="1">
    <location>
        <begin position="160"/>
        <end position="173"/>
    </location>
</feature>
<dbReference type="InterPro" id="IPR025442">
    <property type="entry name" value="DUF4185"/>
</dbReference>
<dbReference type="EMBL" id="JAHBOM010000040">
    <property type="protein sequence ID" value="MBU8827304.1"/>
    <property type="molecule type" value="Genomic_DNA"/>
</dbReference>
<keyword evidence="4" id="KW-1185">Reference proteome</keyword>
<feature type="compositionally biased region" description="Basic and acidic residues" evidence="1">
    <location>
        <begin position="108"/>
        <end position="138"/>
    </location>
</feature>
<comment type="caution">
    <text evidence="3">The sequence shown here is derived from an EMBL/GenBank/DDBJ whole genome shotgun (WGS) entry which is preliminary data.</text>
</comment>
<feature type="domain" description="DUF4185" evidence="2">
    <location>
        <begin position="618"/>
        <end position="715"/>
    </location>
</feature>
<protein>
    <submittedName>
        <fullName evidence="3">DUF4185 domain-containing protein</fullName>
    </submittedName>
</protein>